<reference evidence="1 3" key="1">
    <citation type="submission" date="2020-06" db="EMBL/GenBank/DDBJ databases">
        <title>Anoxygenic phototrophic Chloroflexota member uses a Type I reaction center.</title>
        <authorList>
            <person name="Tsuji J.M."/>
            <person name="Shaw N.A."/>
            <person name="Nagashima S."/>
            <person name="Venkiteswaran J."/>
            <person name="Schiff S.L."/>
            <person name="Hanada S."/>
            <person name="Tank M."/>
            <person name="Neufeld J.D."/>
        </authorList>
    </citation>
    <scope>NUCLEOTIDE SEQUENCE [LARGE SCALE GENOMIC DNA]</scope>
    <source>
        <strain evidence="1">L227-S17</strain>
    </source>
</reference>
<evidence type="ECO:0000313" key="1">
    <source>
        <dbReference type="EMBL" id="NWJ48769.1"/>
    </source>
</evidence>
<name>A0A8T7M9H6_9CHLR</name>
<sequence length="191" mass="21677">MTPHEPESQALITSNEAQKLSAQLLMEVELTRRPGWNKADPELLGNPVSVHQLAPTDLVYYITCFKVIINGEPLEAVVRINALQQAEGDRYLQSVLLPSGATSIYLAESRKRVLSKFKKPENAQLVWEFNSDSLSPLLPYYQLEEDGQVERLRIDGFRFLARRDFGDQLKGKDIISDPKRDSIDSIVKKNH</sequence>
<evidence type="ECO:0000313" key="2">
    <source>
        <dbReference type="EMBL" id="WJW68704.1"/>
    </source>
</evidence>
<reference evidence="2" key="2">
    <citation type="journal article" date="2024" name="Nature">
        <title>Anoxygenic phototroph of the Chloroflexota uses a type I reaction centre.</title>
        <authorList>
            <person name="Tsuji J.M."/>
            <person name="Shaw N.A."/>
            <person name="Nagashima S."/>
            <person name="Venkiteswaran J.J."/>
            <person name="Schiff S.L."/>
            <person name="Watanabe T."/>
            <person name="Fukui M."/>
            <person name="Hanada S."/>
            <person name="Tank M."/>
            <person name="Neufeld J.D."/>
        </authorList>
    </citation>
    <scope>NUCLEOTIDE SEQUENCE</scope>
    <source>
        <strain evidence="2">L227-S17</strain>
    </source>
</reference>
<gene>
    <name evidence="1" type="ORF">HXX08_23160</name>
    <name evidence="2" type="ORF">OZ401_004320</name>
</gene>
<dbReference type="EMBL" id="CP128400">
    <property type="protein sequence ID" value="WJW68704.1"/>
    <property type="molecule type" value="Genomic_DNA"/>
</dbReference>
<dbReference type="RefSeq" id="WP_341470609.1">
    <property type="nucleotide sequence ID" value="NZ_CP128400.1"/>
</dbReference>
<dbReference type="EMBL" id="JACATZ010000003">
    <property type="protein sequence ID" value="NWJ48769.1"/>
    <property type="molecule type" value="Genomic_DNA"/>
</dbReference>
<dbReference type="Proteomes" id="UP000521676">
    <property type="component" value="Unassembled WGS sequence"/>
</dbReference>
<evidence type="ECO:0000313" key="4">
    <source>
        <dbReference type="Proteomes" id="UP001431572"/>
    </source>
</evidence>
<keyword evidence="4" id="KW-1185">Reference proteome</keyword>
<proteinExistence type="predicted"/>
<dbReference type="Proteomes" id="UP001431572">
    <property type="component" value="Chromosome 2"/>
</dbReference>
<accession>A0A8T7M9H6</accession>
<organism evidence="1 3">
    <name type="scientific">Candidatus Chlorohelix allophototropha</name>
    <dbReference type="NCBI Taxonomy" id="3003348"/>
    <lineage>
        <taxon>Bacteria</taxon>
        <taxon>Bacillati</taxon>
        <taxon>Chloroflexota</taxon>
        <taxon>Chloroflexia</taxon>
        <taxon>Candidatus Chloroheliales</taxon>
        <taxon>Candidatus Chloroheliaceae</taxon>
        <taxon>Candidatus Chlorohelix</taxon>
    </lineage>
</organism>
<evidence type="ECO:0000313" key="3">
    <source>
        <dbReference type="Proteomes" id="UP000521676"/>
    </source>
</evidence>
<protein>
    <submittedName>
        <fullName evidence="1">Uncharacterized protein</fullName>
    </submittedName>
</protein>
<dbReference type="AlphaFoldDB" id="A0A8T7M9H6"/>